<reference evidence="3 4" key="1">
    <citation type="journal article" date="2021" name="J. Hered.">
        <title>A chromosome-level genome assembly of the parasitoid wasp, Cotesia glomerata (Hymenoptera: Braconidae).</title>
        <authorList>
            <person name="Pinto B.J."/>
            <person name="Weis J.J."/>
            <person name="Gamble T."/>
            <person name="Ode P.J."/>
            <person name="Paul R."/>
            <person name="Zaspel J.M."/>
        </authorList>
    </citation>
    <scope>NUCLEOTIDE SEQUENCE [LARGE SCALE GENOMIC DNA]</scope>
    <source>
        <strain evidence="3">CgM1</strain>
    </source>
</reference>
<dbReference type="EMBL" id="JAHXZJ010002237">
    <property type="protein sequence ID" value="KAH0546134.1"/>
    <property type="molecule type" value="Genomic_DNA"/>
</dbReference>
<feature type="region of interest" description="Disordered" evidence="1">
    <location>
        <begin position="25"/>
        <end position="45"/>
    </location>
</feature>
<keyword evidence="2" id="KW-1133">Transmembrane helix</keyword>
<protein>
    <submittedName>
        <fullName evidence="3">Uncharacterized protein</fullName>
    </submittedName>
</protein>
<comment type="caution">
    <text evidence="3">The sequence shown here is derived from an EMBL/GenBank/DDBJ whole genome shotgun (WGS) entry which is preliminary data.</text>
</comment>
<sequence>MCWEETWSNDATCHEQSIESRKLLSDERGNGLRETGTALSSGTEQTETPLRGIVISISQLLYSVLMDIYALALGSGKWWIILWMLKPRLNAPANRSELSRTGPDCRAMNSQQLLQVFCTLPKSI</sequence>
<keyword evidence="2" id="KW-0812">Transmembrane</keyword>
<dbReference type="AlphaFoldDB" id="A0AAV7I2X3"/>
<evidence type="ECO:0000313" key="3">
    <source>
        <dbReference type="EMBL" id="KAH0546134.1"/>
    </source>
</evidence>
<evidence type="ECO:0000256" key="1">
    <source>
        <dbReference type="SAM" id="MobiDB-lite"/>
    </source>
</evidence>
<proteinExistence type="predicted"/>
<evidence type="ECO:0000256" key="2">
    <source>
        <dbReference type="SAM" id="Phobius"/>
    </source>
</evidence>
<accession>A0AAV7I2X3</accession>
<keyword evidence="2" id="KW-0472">Membrane</keyword>
<name>A0AAV7I2X3_COTGL</name>
<feature type="transmembrane region" description="Helical" evidence="2">
    <location>
        <begin position="68"/>
        <end position="85"/>
    </location>
</feature>
<keyword evidence="4" id="KW-1185">Reference proteome</keyword>
<evidence type="ECO:0000313" key="4">
    <source>
        <dbReference type="Proteomes" id="UP000826195"/>
    </source>
</evidence>
<organism evidence="3 4">
    <name type="scientific">Cotesia glomerata</name>
    <name type="common">Lepidopteran parasitic wasp</name>
    <name type="synonym">Apanteles glomeratus</name>
    <dbReference type="NCBI Taxonomy" id="32391"/>
    <lineage>
        <taxon>Eukaryota</taxon>
        <taxon>Metazoa</taxon>
        <taxon>Ecdysozoa</taxon>
        <taxon>Arthropoda</taxon>
        <taxon>Hexapoda</taxon>
        <taxon>Insecta</taxon>
        <taxon>Pterygota</taxon>
        <taxon>Neoptera</taxon>
        <taxon>Endopterygota</taxon>
        <taxon>Hymenoptera</taxon>
        <taxon>Apocrita</taxon>
        <taxon>Ichneumonoidea</taxon>
        <taxon>Braconidae</taxon>
        <taxon>Microgastrinae</taxon>
        <taxon>Cotesia</taxon>
    </lineage>
</organism>
<dbReference type="Proteomes" id="UP000826195">
    <property type="component" value="Unassembled WGS sequence"/>
</dbReference>
<gene>
    <name evidence="3" type="ORF">KQX54_006753</name>
</gene>